<dbReference type="InParanoid" id="A0A409VVT9"/>
<dbReference type="InterPro" id="IPR023631">
    <property type="entry name" value="Amidase_dom"/>
</dbReference>
<dbReference type="EMBL" id="NHYE01005543">
    <property type="protein sequence ID" value="PPQ70384.1"/>
    <property type="molecule type" value="Genomic_DNA"/>
</dbReference>
<comment type="caution">
    <text evidence="3">The sequence shown here is derived from an EMBL/GenBank/DDBJ whole genome shotgun (WGS) entry which is preliminary data.</text>
</comment>
<feature type="domain" description="Amidase" evidence="1">
    <location>
        <begin position="261"/>
        <end position="701"/>
    </location>
</feature>
<dbReference type="Proteomes" id="UP000284706">
    <property type="component" value="Unassembled WGS sequence"/>
</dbReference>
<proteinExistence type="predicted"/>
<dbReference type="InterPro" id="IPR036928">
    <property type="entry name" value="AS_sf"/>
</dbReference>
<evidence type="ECO:0000259" key="1">
    <source>
        <dbReference type="Pfam" id="PF01425"/>
    </source>
</evidence>
<reference evidence="3 4" key="1">
    <citation type="journal article" date="2018" name="Evol. Lett.">
        <title>Horizontal gene cluster transfer increased hallucinogenic mushroom diversity.</title>
        <authorList>
            <person name="Reynolds H.T."/>
            <person name="Vijayakumar V."/>
            <person name="Gluck-Thaler E."/>
            <person name="Korotkin H.B."/>
            <person name="Matheny P.B."/>
            <person name="Slot J.C."/>
        </authorList>
    </citation>
    <scope>NUCLEOTIDE SEQUENCE [LARGE SCALE GENOMIC DNA]</scope>
    <source>
        <strain evidence="3 4">SRW20</strain>
    </source>
</reference>
<evidence type="ECO:0000313" key="4">
    <source>
        <dbReference type="Proteomes" id="UP000284706"/>
    </source>
</evidence>
<dbReference type="Pfam" id="PF26053">
    <property type="entry name" value="DUF8016"/>
    <property type="match status" value="1"/>
</dbReference>
<evidence type="ECO:0000313" key="3">
    <source>
        <dbReference type="EMBL" id="PPQ70384.1"/>
    </source>
</evidence>
<dbReference type="Pfam" id="PF01425">
    <property type="entry name" value="Amidase"/>
    <property type="match status" value="1"/>
</dbReference>
<gene>
    <name evidence="3" type="ORF">CVT26_013849</name>
</gene>
<dbReference type="OrthoDB" id="5423360at2759"/>
<dbReference type="PANTHER" id="PTHR46310">
    <property type="entry name" value="AMIDASE 1"/>
    <property type="match status" value="1"/>
</dbReference>
<name>A0A409VVT9_9AGAR</name>
<dbReference type="PANTHER" id="PTHR46310:SF7">
    <property type="entry name" value="AMIDASE 1"/>
    <property type="match status" value="1"/>
</dbReference>
<dbReference type="STRING" id="231916.A0A409VVT9"/>
<dbReference type="SUPFAM" id="SSF75304">
    <property type="entry name" value="Amidase signature (AS) enzymes"/>
    <property type="match status" value="1"/>
</dbReference>
<protein>
    <submittedName>
        <fullName evidence="3">Uncharacterized protein</fullName>
    </submittedName>
</protein>
<accession>A0A409VVT9</accession>
<keyword evidence="4" id="KW-1185">Reference proteome</keyword>
<dbReference type="InterPro" id="IPR058329">
    <property type="entry name" value="Arp1_N"/>
</dbReference>
<dbReference type="AlphaFoldDB" id="A0A409VVT9"/>
<evidence type="ECO:0000259" key="2">
    <source>
        <dbReference type="Pfam" id="PF26053"/>
    </source>
</evidence>
<organism evidence="3 4">
    <name type="scientific">Gymnopilus dilepis</name>
    <dbReference type="NCBI Taxonomy" id="231916"/>
    <lineage>
        <taxon>Eukaryota</taxon>
        <taxon>Fungi</taxon>
        <taxon>Dikarya</taxon>
        <taxon>Basidiomycota</taxon>
        <taxon>Agaricomycotina</taxon>
        <taxon>Agaricomycetes</taxon>
        <taxon>Agaricomycetidae</taxon>
        <taxon>Agaricales</taxon>
        <taxon>Agaricineae</taxon>
        <taxon>Hymenogastraceae</taxon>
        <taxon>Gymnopilus</taxon>
    </lineage>
</organism>
<sequence length="725" mass="79958">MLDWTSVHRLPNVHLRAFLSFFCVLLSIQYTLGARINVLSQPPEGSIFAFSHDPRIQYLAAAQSVATINLKQAQITTFFPWDSDSEAPTGQLLSPATSVWIRGSSTSLTEQVEAYREAEDDVWNVGFLETLFVFNHGASTVEVDEETHAWLRSLKVKRLFLSGSINIPAHGSIPTYRLTDAPSIPAGPFVVSITNASEEMSLHNVYRLYVDEYDAFVFGAIPDLVNGGWLPTNLTTSEEDGFSNQIIPVPSRLSSLFSPDAPSKPLAGLRFALKDIFDAHNLPTAGGSLSYLLTHPSPPNRTAPSILPLLALGATLLGKTRTSQFAHGAQPWEFVDYSYSYNPRGDGWLTAAASSSGSACAVAGYEWLDFAVGSDTRGSVRKPAALVGVFGIRPSWGSLGLEEGVVPLSEEMDTVGFFARDVWVFWEVAMHWYAGSEAWNRSPRTRFPRKLYYPTDHFPMSNPAAQALVDTFISRLQTYPFNIQTFHVNFTSILTPLLPNGSFAEFQRFSNRLAEYRSWVSVGRPTREAFWERFGREPGWDPVPKRMFEKAKGISEEEFEEAVRVKRAFSGAVNEHIFEFDEESCSDSLFIYDAATGGVPSYRVEEMNYLSGSTPFLMNAPVAPNTNAPSTLPTLPSNSFTHSPPSPRTSDFFNFLASMGELPEVAIPIGQAEYFSPVSRAWEPVPVAVQVVARRGCDAVLVDLVRALGESRGGVRGVGVGRSMF</sequence>
<feature type="domain" description="Scytalone dehydratase-like protein Arp1 N-terminal" evidence="2">
    <location>
        <begin position="88"/>
        <end position="206"/>
    </location>
</feature>
<dbReference type="Gene3D" id="3.90.1300.10">
    <property type="entry name" value="Amidase signature (AS) domain"/>
    <property type="match status" value="1"/>
</dbReference>